<comment type="subcellular location">
    <subcellularLocation>
        <location evidence="1">Cell membrane</location>
        <topology evidence="1">Multi-pass membrane protein</topology>
    </subcellularLocation>
</comment>
<dbReference type="Pfam" id="PF00664">
    <property type="entry name" value="ABC_membrane"/>
    <property type="match status" value="1"/>
</dbReference>
<feature type="transmembrane region" description="Helical" evidence="8">
    <location>
        <begin position="57"/>
        <end position="77"/>
    </location>
</feature>
<dbReference type="CDD" id="cd03254">
    <property type="entry name" value="ABCC_Glucan_exporter_like"/>
    <property type="match status" value="1"/>
</dbReference>
<evidence type="ECO:0000256" key="4">
    <source>
        <dbReference type="ARBA" id="ARBA00022741"/>
    </source>
</evidence>
<keyword evidence="7 8" id="KW-0472">Membrane</keyword>
<reference evidence="11" key="1">
    <citation type="submission" date="2021-01" db="EMBL/GenBank/DDBJ databases">
        <title>Modified the classification status of verrucomicrobia.</title>
        <authorList>
            <person name="Feng X."/>
        </authorList>
    </citation>
    <scope>NUCLEOTIDE SEQUENCE</scope>
    <source>
        <strain evidence="11">KCTC 22201</strain>
    </source>
</reference>
<proteinExistence type="predicted"/>
<evidence type="ECO:0000313" key="11">
    <source>
        <dbReference type="EMBL" id="MBK1827976.1"/>
    </source>
</evidence>
<evidence type="ECO:0000256" key="7">
    <source>
        <dbReference type="ARBA" id="ARBA00023136"/>
    </source>
</evidence>
<feature type="domain" description="ABC transporter" evidence="9">
    <location>
        <begin position="332"/>
        <end position="566"/>
    </location>
</feature>
<keyword evidence="6 8" id="KW-1133">Transmembrane helix</keyword>
<dbReference type="Proteomes" id="UP000658278">
    <property type="component" value="Unassembled WGS sequence"/>
</dbReference>
<feature type="transmembrane region" description="Helical" evidence="8">
    <location>
        <begin position="239"/>
        <end position="258"/>
    </location>
</feature>
<dbReference type="GO" id="GO:0015421">
    <property type="term" value="F:ABC-type oligopeptide transporter activity"/>
    <property type="evidence" value="ECO:0007669"/>
    <property type="project" value="TreeGrafter"/>
</dbReference>
<keyword evidence="2" id="KW-0813">Transport</keyword>
<dbReference type="InterPro" id="IPR003439">
    <property type="entry name" value="ABC_transporter-like_ATP-bd"/>
</dbReference>
<keyword evidence="4" id="KW-0547">Nucleotide-binding</keyword>
<dbReference type="PROSITE" id="PS00211">
    <property type="entry name" value="ABC_TRANSPORTER_1"/>
    <property type="match status" value="1"/>
</dbReference>
<dbReference type="PROSITE" id="PS50929">
    <property type="entry name" value="ABC_TM1F"/>
    <property type="match status" value="1"/>
</dbReference>
<feature type="transmembrane region" description="Helical" evidence="8">
    <location>
        <begin position="264"/>
        <end position="284"/>
    </location>
</feature>
<dbReference type="Gene3D" id="1.20.1560.10">
    <property type="entry name" value="ABC transporter type 1, transmembrane domain"/>
    <property type="match status" value="1"/>
</dbReference>
<dbReference type="InterPro" id="IPR039421">
    <property type="entry name" value="Type_1_exporter"/>
</dbReference>
<dbReference type="PANTHER" id="PTHR43394">
    <property type="entry name" value="ATP-DEPENDENT PERMEASE MDL1, MITOCHONDRIAL"/>
    <property type="match status" value="1"/>
</dbReference>
<comment type="caution">
    <text evidence="11">The sequence shown here is derived from an EMBL/GenBank/DDBJ whole genome shotgun (WGS) entry which is preliminary data.</text>
</comment>
<keyword evidence="12" id="KW-1185">Reference proteome</keyword>
<dbReference type="InterPro" id="IPR027417">
    <property type="entry name" value="P-loop_NTPase"/>
</dbReference>
<dbReference type="InterPro" id="IPR017871">
    <property type="entry name" value="ABC_transporter-like_CS"/>
</dbReference>
<dbReference type="GO" id="GO:0016887">
    <property type="term" value="F:ATP hydrolysis activity"/>
    <property type="evidence" value="ECO:0007669"/>
    <property type="project" value="InterPro"/>
</dbReference>
<dbReference type="PANTHER" id="PTHR43394:SF1">
    <property type="entry name" value="ATP-BINDING CASSETTE SUB-FAMILY B MEMBER 10, MITOCHONDRIAL"/>
    <property type="match status" value="1"/>
</dbReference>
<dbReference type="InterPro" id="IPR011527">
    <property type="entry name" value="ABC1_TM_dom"/>
</dbReference>
<protein>
    <submittedName>
        <fullName evidence="11">ABC transporter ATP-binding protein</fullName>
    </submittedName>
</protein>
<evidence type="ECO:0000259" key="10">
    <source>
        <dbReference type="PROSITE" id="PS50929"/>
    </source>
</evidence>
<evidence type="ECO:0000256" key="3">
    <source>
        <dbReference type="ARBA" id="ARBA00022692"/>
    </source>
</evidence>
<dbReference type="InterPro" id="IPR036640">
    <property type="entry name" value="ABC1_TM_sf"/>
</dbReference>
<dbReference type="FunFam" id="3.40.50.300:FF:000287">
    <property type="entry name" value="Multidrug ABC transporter ATP-binding protein"/>
    <property type="match status" value="1"/>
</dbReference>
<dbReference type="InterPro" id="IPR003593">
    <property type="entry name" value="AAA+_ATPase"/>
</dbReference>
<name>A0A934RG92_9BACT</name>
<sequence>MSRLLTSRLNRRRGQVALVLGLGIVGTALVLVLPAVARHFTDVVIGENRPDLVLPTALVGLAAVALRQILLALRSLVAQSMESRLVHELRIELFDKLQRQPVRWFDRNRSGEIMSRVSDDVPAMQKLLVEALDTALPALLQFLVVLAAMFYQDWRLALVTIAPLPIIGLVTWRHSLVAEPQWRESGEATAELHALLHDSLSGIRQIKAYTGEPEALDRFEEASRHTRSKYMRVMRGQSLIWPGVSILAEAGIITMVAYGSWRVLAGQMDAGILFYFLFAWGFLFEPISKINPLSQVLNRGKASAKRVAEILDHPEEEHLVEGLRPSAVHGDIRFESVSFSYDDDSPAVEDITLHARAGQTIALVGPTGAGKSTLLHLLARFYEPNQGRILLDDQPLADLSKEWLRDHLGYVTQESFLFNSSLRDNLLLAREEACDDELWAALEAANAATFVRELPDQLDTLAGERGSRFSGGERQRLSIARALLRNPPILLLDEATSALDNKTERLVQQALERLRADRTCFVIAHRLSTIEAADQILVLKDGRILESGTHQELLDAEGEYVRLQTSNHR</sequence>
<accession>A0A934RG92</accession>
<evidence type="ECO:0000256" key="5">
    <source>
        <dbReference type="ARBA" id="ARBA00022840"/>
    </source>
</evidence>
<evidence type="ECO:0000256" key="6">
    <source>
        <dbReference type="ARBA" id="ARBA00022989"/>
    </source>
</evidence>
<dbReference type="AlphaFoldDB" id="A0A934RG92"/>
<dbReference type="GO" id="GO:0005886">
    <property type="term" value="C:plasma membrane"/>
    <property type="evidence" value="ECO:0007669"/>
    <property type="project" value="UniProtKB-SubCell"/>
</dbReference>
<gene>
    <name evidence="11" type="ORF">JIN81_13175</name>
</gene>
<dbReference type="SMART" id="SM00382">
    <property type="entry name" value="AAA"/>
    <property type="match status" value="1"/>
</dbReference>
<dbReference type="SUPFAM" id="SSF52540">
    <property type="entry name" value="P-loop containing nucleoside triphosphate hydrolases"/>
    <property type="match status" value="1"/>
</dbReference>
<organism evidence="11 12">
    <name type="scientific">Haloferula rosea</name>
    <dbReference type="NCBI Taxonomy" id="490093"/>
    <lineage>
        <taxon>Bacteria</taxon>
        <taxon>Pseudomonadati</taxon>
        <taxon>Verrucomicrobiota</taxon>
        <taxon>Verrucomicrobiia</taxon>
        <taxon>Verrucomicrobiales</taxon>
        <taxon>Verrucomicrobiaceae</taxon>
        <taxon>Haloferula</taxon>
    </lineage>
</organism>
<feature type="transmembrane region" description="Helical" evidence="8">
    <location>
        <begin position="16"/>
        <end position="37"/>
    </location>
</feature>
<evidence type="ECO:0000256" key="2">
    <source>
        <dbReference type="ARBA" id="ARBA00022448"/>
    </source>
</evidence>
<dbReference type="SUPFAM" id="SSF90123">
    <property type="entry name" value="ABC transporter transmembrane region"/>
    <property type="match status" value="1"/>
</dbReference>
<evidence type="ECO:0000256" key="1">
    <source>
        <dbReference type="ARBA" id="ARBA00004651"/>
    </source>
</evidence>
<feature type="domain" description="ABC transmembrane type-1" evidence="10">
    <location>
        <begin position="17"/>
        <end position="299"/>
    </location>
</feature>
<dbReference type="GO" id="GO:0005524">
    <property type="term" value="F:ATP binding"/>
    <property type="evidence" value="ECO:0007669"/>
    <property type="project" value="UniProtKB-KW"/>
</dbReference>
<dbReference type="PROSITE" id="PS50893">
    <property type="entry name" value="ABC_TRANSPORTER_2"/>
    <property type="match status" value="1"/>
</dbReference>
<dbReference type="RefSeq" id="WP_200280435.1">
    <property type="nucleotide sequence ID" value="NZ_JAENII010000010.1"/>
</dbReference>
<evidence type="ECO:0000313" key="12">
    <source>
        <dbReference type="Proteomes" id="UP000658278"/>
    </source>
</evidence>
<dbReference type="Gene3D" id="3.40.50.300">
    <property type="entry name" value="P-loop containing nucleotide triphosphate hydrolases"/>
    <property type="match status" value="1"/>
</dbReference>
<dbReference type="EMBL" id="JAENII010000010">
    <property type="protein sequence ID" value="MBK1827976.1"/>
    <property type="molecule type" value="Genomic_DNA"/>
</dbReference>
<dbReference type="CDD" id="cd18778">
    <property type="entry name" value="ABC_6TM_exporter_like"/>
    <property type="match status" value="1"/>
</dbReference>
<keyword evidence="3 8" id="KW-0812">Transmembrane</keyword>
<dbReference type="Pfam" id="PF00005">
    <property type="entry name" value="ABC_tran"/>
    <property type="match status" value="1"/>
</dbReference>
<evidence type="ECO:0000256" key="8">
    <source>
        <dbReference type="SAM" id="Phobius"/>
    </source>
</evidence>
<evidence type="ECO:0000259" key="9">
    <source>
        <dbReference type="PROSITE" id="PS50893"/>
    </source>
</evidence>
<keyword evidence="5 11" id="KW-0067">ATP-binding</keyword>